<evidence type="ECO:0000256" key="1">
    <source>
        <dbReference type="SAM" id="MobiDB-lite"/>
    </source>
</evidence>
<keyword evidence="3" id="KW-1185">Reference proteome</keyword>
<dbReference type="GO" id="GO:0005794">
    <property type="term" value="C:Golgi apparatus"/>
    <property type="evidence" value="ECO:0007669"/>
    <property type="project" value="TreeGrafter"/>
</dbReference>
<accession>A0A9X0CF38</accession>
<sequence>MCILFLYFCDKPSPDGYRFIMASNRDEFYFRPTANAKFWEKNPNLIAGMDLEPGKEGGTWLGMTTDGKFAAITNYRQAPKFVDPNATGRGHLVPDFLKGDAPGLLNVRQRYFSVGDDKSFIGPQDEGGDINAINACRAIFVNYKEMRYGTRTNTVVLVDANGHATYVERTMEEDATDPDEAEWRLNTFEFDVIQETDDCEDHVTNDHVTNDTAASAKKNLTNGTTVNERDRDESTPERANHPKKRRLTNGTSSPVEPAKKVIVKE</sequence>
<name>A0A9X0CF38_9CNID</name>
<gene>
    <name evidence="2" type="primary">TANGO2_3</name>
    <name evidence="2" type="ORF">OS493_015820</name>
</gene>
<dbReference type="GO" id="GO:0007030">
    <property type="term" value="P:Golgi organization"/>
    <property type="evidence" value="ECO:0007669"/>
    <property type="project" value="TreeGrafter"/>
</dbReference>
<feature type="compositionally biased region" description="Basic and acidic residues" evidence="1">
    <location>
        <begin position="227"/>
        <end position="240"/>
    </location>
</feature>
<dbReference type="InterPro" id="IPR008551">
    <property type="entry name" value="TANGO2"/>
</dbReference>
<organism evidence="2 3">
    <name type="scientific">Desmophyllum pertusum</name>
    <dbReference type="NCBI Taxonomy" id="174260"/>
    <lineage>
        <taxon>Eukaryota</taxon>
        <taxon>Metazoa</taxon>
        <taxon>Cnidaria</taxon>
        <taxon>Anthozoa</taxon>
        <taxon>Hexacorallia</taxon>
        <taxon>Scleractinia</taxon>
        <taxon>Caryophylliina</taxon>
        <taxon>Caryophylliidae</taxon>
        <taxon>Desmophyllum</taxon>
    </lineage>
</organism>
<dbReference type="PANTHER" id="PTHR17985">
    <property type="entry name" value="SER/THR-RICH PROTEIN T10 IN DGCR REGION"/>
    <property type="match status" value="1"/>
</dbReference>
<evidence type="ECO:0000313" key="2">
    <source>
        <dbReference type="EMBL" id="KAJ7333733.1"/>
    </source>
</evidence>
<dbReference type="AlphaFoldDB" id="A0A9X0CF38"/>
<comment type="caution">
    <text evidence="2">The sequence shown here is derived from an EMBL/GenBank/DDBJ whole genome shotgun (WGS) entry which is preliminary data.</text>
</comment>
<protein>
    <submittedName>
        <fullName evidence="2">Transport and Golgi organization protein 2</fullName>
    </submittedName>
</protein>
<dbReference type="Proteomes" id="UP001163046">
    <property type="component" value="Unassembled WGS sequence"/>
</dbReference>
<dbReference type="PANTHER" id="PTHR17985:SF8">
    <property type="entry name" value="TRANSPORT AND GOLGI ORGANIZATION PROTEIN 2 HOMOLOG"/>
    <property type="match status" value="1"/>
</dbReference>
<feature type="region of interest" description="Disordered" evidence="1">
    <location>
        <begin position="212"/>
        <end position="265"/>
    </location>
</feature>
<proteinExistence type="predicted"/>
<dbReference type="EMBL" id="MU827785">
    <property type="protein sequence ID" value="KAJ7333733.1"/>
    <property type="molecule type" value="Genomic_DNA"/>
</dbReference>
<feature type="compositionally biased region" description="Polar residues" evidence="1">
    <location>
        <begin position="212"/>
        <end position="226"/>
    </location>
</feature>
<reference evidence="2" key="1">
    <citation type="submission" date="2023-01" db="EMBL/GenBank/DDBJ databases">
        <title>Genome assembly of the deep-sea coral Lophelia pertusa.</title>
        <authorList>
            <person name="Herrera S."/>
            <person name="Cordes E."/>
        </authorList>
    </citation>
    <scope>NUCLEOTIDE SEQUENCE</scope>
    <source>
        <strain evidence="2">USNM1676648</strain>
        <tissue evidence="2">Polyp</tissue>
    </source>
</reference>
<dbReference type="OrthoDB" id="191601at2759"/>
<dbReference type="Pfam" id="PF05742">
    <property type="entry name" value="TANGO2"/>
    <property type="match status" value="2"/>
</dbReference>
<evidence type="ECO:0000313" key="3">
    <source>
        <dbReference type="Proteomes" id="UP001163046"/>
    </source>
</evidence>
<dbReference type="GO" id="GO:0009306">
    <property type="term" value="P:protein secretion"/>
    <property type="evidence" value="ECO:0007669"/>
    <property type="project" value="TreeGrafter"/>
</dbReference>